<dbReference type="SUPFAM" id="SSF51735">
    <property type="entry name" value="NAD(P)-binding Rossmann-fold domains"/>
    <property type="match status" value="1"/>
</dbReference>
<dbReference type="InterPro" id="IPR000683">
    <property type="entry name" value="Gfo/Idh/MocA-like_OxRdtase_N"/>
</dbReference>
<dbReference type="Gene3D" id="3.30.360.10">
    <property type="entry name" value="Dihydrodipicolinate Reductase, domain 2"/>
    <property type="match status" value="1"/>
</dbReference>
<reference evidence="3 4" key="1">
    <citation type="submission" date="2019-03" db="EMBL/GenBank/DDBJ databases">
        <title>Genomic Encyclopedia of Type Strains, Phase IV (KMG-IV): sequencing the most valuable type-strain genomes for metagenomic binning, comparative biology and taxonomic classification.</title>
        <authorList>
            <person name="Goeker M."/>
        </authorList>
    </citation>
    <scope>NUCLEOTIDE SEQUENCE [LARGE SCALE GENOMIC DNA]</scope>
    <source>
        <strain evidence="3 4">DSM 19345</strain>
    </source>
</reference>
<accession>A0A4R3MGT7</accession>
<evidence type="ECO:0000259" key="2">
    <source>
        <dbReference type="Pfam" id="PF22725"/>
    </source>
</evidence>
<proteinExistence type="predicted"/>
<keyword evidence="4" id="KW-1185">Reference proteome</keyword>
<dbReference type="RefSeq" id="WP_132805522.1">
    <property type="nucleotide sequence ID" value="NZ_SMAK01000002.1"/>
</dbReference>
<dbReference type="InterPro" id="IPR055170">
    <property type="entry name" value="GFO_IDH_MocA-like_dom"/>
</dbReference>
<dbReference type="OrthoDB" id="9800846at2"/>
<evidence type="ECO:0000259" key="1">
    <source>
        <dbReference type="Pfam" id="PF01408"/>
    </source>
</evidence>
<dbReference type="EMBL" id="SMAK01000002">
    <property type="protein sequence ID" value="TCT12766.1"/>
    <property type="molecule type" value="Genomic_DNA"/>
</dbReference>
<dbReference type="Pfam" id="PF01408">
    <property type="entry name" value="GFO_IDH_MocA"/>
    <property type="match status" value="1"/>
</dbReference>
<dbReference type="Pfam" id="PF22725">
    <property type="entry name" value="GFO_IDH_MocA_C3"/>
    <property type="match status" value="1"/>
</dbReference>
<dbReference type="InterPro" id="IPR036291">
    <property type="entry name" value="NAD(P)-bd_dom_sf"/>
</dbReference>
<protein>
    <submittedName>
        <fullName evidence="3">Putative dehydrogenase</fullName>
    </submittedName>
</protein>
<evidence type="ECO:0000313" key="4">
    <source>
        <dbReference type="Proteomes" id="UP000295678"/>
    </source>
</evidence>
<gene>
    <name evidence="3" type="ORF">EDC22_102452</name>
</gene>
<dbReference type="PANTHER" id="PTHR43377">
    <property type="entry name" value="BILIVERDIN REDUCTASE A"/>
    <property type="match status" value="1"/>
</dbReference>
<comment type="caution">
    <text evidence="3">The sequence shown here is derived from an EMBL/GenBank/DDBJ whole genome shotgun (WGS) entry which is preliminary data.</text>
</comment>
<dbReference type="Gene3D" id="3.40.50.720">
    <property type="entry name" value="NAD(P)-binding Rossmann-like Domain"/>
    <property type="match status" value="1"/>
</dbReference>
<organism evidence="3 4">
    <name type="scientific">Tepidamorphus gemmatus</name>
    <dbReference type="NCBI Taxonomy" id="747076"/>
    <lineage>
        <taxon>Bacteria</taxon>
        <taxon>Pseudomonadati</taxon>
        <taxon>Pseudomonadota</taxon>
        <taxon>Alphaproteobacteria</taxon>
        <taxon>Hyphomicrobiales</taxon>
        <taxon>Tepidamorphaceae</taxon>
        <taxon>Tepidamorphus</taxon>
    </lineage>
</organism>
<feature type="domain" description="GFO/IDH/MocA-like oxidoreductase" evidence="2">
    <location>
        <begin position="155"/>
        <end position="224"/>
    </location>
</feature>
<dbReference type="InterPro" id="IPR051450">
    <property type="entry name" value="Gfo/Idh/MocA_Oxidoreductases"/>
</dbReference>
<name>A0A4R3MGT7_9HYPH</name>
<dbReference type="SUPFAM" id="SSF55347">
    <property type="entry name" value="Glyceraldehyde-3-phosphate dehydrogenase-like, C-terminal domain"/>
    <property type="match status" value="1"/>
</dbReference>
<evidence type="ECO:0000313" key="3">
    <source>
        <dbReference type="EMBL" id="TCT12766.1"/>
    </source>
</evidence>
<dbReference type="Proteomes" id="UP000295678">
    <property type="component" value="Unassembled WGS sequence"/>
</dbReference>
<sequence>MHLRPRTAVVGLGYFGRFHAKHHAANADCDLVAVCDVDRARAEAVAAEFGGAVETDHRALIGKVDGVSITVPTSQHFEVARDFIEAGIHVLIEKPITDDVASADRLVAMAEQRGVVLQVGHIERFSAAFKALSGKVRHPLFIESRRISPWKPRATDVDVVLDLMIHDIDLVLGLVGAPVESLQALGAPVLNATEDIANARLTFANGAVADITASRIASKTERQIRLFQPDSYMVCDFVTHRLTRFTRNGDPATVGADAIAAESWDIPREDGLANEIAEFVDCIRHGRRPTVDGRVGREALGVAARITESIRNHRARIEARLGA</sequence>
<dbReference type="AlphaFoldDB" id="A0A4R3MGT7"/>
<feature type="domain" description="Gfo/Idh/MocA-like oxidoreductase N-terminal" evidence="1">
    <location>
        <begin position="6"/>
        <end position="121"/>
    </location>
</feature>
<dbReference type="GO" id="GO:0000166">
    <property type="term" value="F:nucleotide binding"/>
    <property type="evidence" value="ECO:0007669"/>
    <property type="project" value="InterPro"/>
</dbReference>
<dbReference type="PANTHER" id="PTHR43377:SF1">
    <property type="entry name" value="BILIVERDIN REDUCTASE A"/>
    <property type="match status" value="1"/>
</dbReference>